<evidence type="ECO:0000313" key="6">
    <source>
        <dbReference type="Proteomes" id="UP001165297"/>
    </source>
</evidence>
<feature type="transmembrane region" description="Helical" evidence="4">
    <location>
        <begin position="77"/>
        <end position="98"/>
    </location>
</feature>
<keyword evidence="4" id="KW-0812">Transmembrane</keyword>
<dbReference type="EMBL" id="JAJADQ010000004">
    <property type="protein sequence ID" value="MCB2377821.1"/>
    <property type="molecule type" value="Genomic_DNA"/>
</dbReference>
<name>A0ABS8AC12_9BACT</name>
<comment type="caution">
    <text evidence="5">The sequence shown here is derived from an EMBL/GenBank/DDBJ whole genome shotgun (WGS) entry which is preliminary data.</text>
</comment>
<keyword evidence="2" id="KW-0125">Carotenoid biosynthesis</keyword>
<keyword evidence="6" id="KW-1185">Reference proteome</keyword>
<dbReference type="InterPro" id="IPR045019">
    <property type="entry name" value="BETA-OHASE-like"/>
</dbReference>
<dbReference type="PANTHER" id="PTHR31899:SF9">
    <property type="entry name" value="BETA-CAROTENE 3-HYDROXYLASE 1, CHLOROPLASTIC"/>
    <property type="match status" value="1"/>
</dbReference>
<dbReference type="RefSeq" id="WP_226185003.1">
    <property type="nucleotide sequence ID" value="NZ_JAJADQ010000004.1"/>
</dbReference>
<proteinExistence type="inferred from homology"/>
<evidence type="ECO:0000256" key="2">
    <source>
        <dbReference type="ARBA" id="ARBA00022746"/>
    </source>
</evidence>
<feature type="transmembrane region" description="Helical" evidence="4">
    <location>
        <begin position="53"/>
        <end position="71"/>
    </location>
</feature>
<evidence type="ECO:0000256" key="3">
    <source>
        <dbReference type="ARBA" id="ARBA00023002"/>
    </source>
</evidence>
<evidence type="ECO:0000256" key="1">
    <source>
        <dbReference type="ARBA" id="ARBA00009324"/>
    </source>
</evidence>
<dbReference type="Proteomes" id="UP001165297">
    <property type="component" value="Unassembled WGS sequence"/>
</dbReference>
<sequence length="169" mass="19664">MTTPAAVALTTATFLGMEFVAWFMHKYVLHGALWFLHRSHHVRHPHHFERNDFFFLFYGALSMAGIMYGSAEKSWPFWVGIGIAAYGSVYFFVHDVLIHGRLRFWRKSSNKYLRALNMAHKMHHKTTGRDGSEEFGMLWVSPKYFELALRKPAPGRQRQRRNISASSNS</sequence>
<keyword evidence="4" id="KW-0472">Membrane</keyword>
<organism evidence="5 6">
    <name type="scientific">Hymenobacter nitidus</name>
    <dbReference type="NCBI Taxonomy" id="2880929"/>
    <lineage>
        <taxon>Bacteria</taxon>
        <taxon>Pseudomonadati</taxon>
        <taxon>Bacteroidota</taxon>
        <taxon>Cytophagia</taxon>
        <taxon>Cytophagales</taxon>
        <taxon>Hymenobacteraceae</taxon>
        <taxon>Hymenobacter</taxon>
    </lineage>
</organism>
<keyword evidence="4" id="KW-1133">Transmembrane helix</keyword>
<evidence type="ECO:0000313" key="5">
    <source>
        <dbReference type="EMBL" id="MCB2377821.1"/>
    </source>
</evidence>
<dbReference type="PANTHER" id="PTHR31899">
    <property type="entry name" value="BETA-CAROTENE 3-HYDROXYLASE 1, CHLOROPLASTIC"/>
    <property type="match status" value="1"/>
</dbReference>
<protein>
    <submittedName>
        <fullName evidence="5">Sterol desaturase family protein</fullName>
    </submittedName>
</protein>
<gene>
    <name evidence="5" type="ORF">LGH70_09530</name>
</gene>
<evidence type="ECO:0000256" key="4">
    <source>
        <dbReference type="SAM" id="Phobius"/>
    </source>
</evidence>
<reference evidence="5" key="1">
    <citation type="submission" date="2021-10" db="EMBL/GenBank/DDBJ databases">
        <authorList>
            <person name="Dean J.D."/>
            <person name="Kim M.K."/>
            <person name="Newey C.N."/>
            <person name="Stoker T.S."/>
            <person name="Thompson D.W."/>
            <person name="Grose J.H."/>
        </authorList>
    </citation>
    <scope>NUCLEOTIDE SEQUENCE</scope>
    <source>
        <strain evidence="5">BT635</strain>
    </source>
</reference>
<feature type="transmembrane region" description="Helical" evidence="4">
    <location>
        <begin position="6"/>
        <end position="24"/>
    </location>
</feature>
<keyword evidence="3" id="KW-0560">Oxidoreductase</keyword>
<accession>A0ABS8AC12</accession>
<comment type="similarity">
    <text evidence="1">Belongs to the sterol desaturase family.</text>
</comment>